<dbReference type="WBParaSite" id="EVEC_0000989401-mRNA-1">
    <property type="protein sequence ID" value="EVEC_0000989401-mRNA-1"/>
    <property type="gene ID" value="EVEC_0000989401"/>
</dbReference>
<keyword evidence="1 6" id="KW-0479">Metal-binding</keyword>
<keyword evidence="7" id="KW-0175">Coiled coil</keyword>
<protein>
    <submittedName>
        <fullName evidence="12">C3H1-type domain-containing protein</fullName>
    </submittedName>
</protein>
<feature type="compositionally biased region" description="Polar residues" evidence="8">
    <location>
        <begin position="578"/>
        <end position="589"/>
    </location>
</feature>
<evidence type="ECO:0000256" key="4">
    <source>
        <dbReference type="ARBA" id="ARBA00022884"/>
    </source>
</evidence>
<feature type="compositionally biased region" description="Basic and acidic residues" evidence="8">
    <location>
        <begin position="176"/>
        <end position="188"/>
    </location>
</feature>
<dbReference type="GO" id="GO:0005634">
    <property type="term" value="C:nucleus"/>
    <property type="evidence" value="ECO:0007669"/>
    <property type="project" value="TreeGrafter"/>
</dbReference>
<dbReference type="AlphaFoldDB" id="A0A0N4VGH2"/>
<dbReference type="PANTHER" id="PTHR14398:SF0">
    <property type="entry name" value="ZINC FINGER PROTEIN SWM"/>
    <property type="match status" value="1"/>
</dbReference>
<feature type="compositionally biased region" description="Basic and acidic residues" evidence="8">
    <location>
        <begin position="195"/>
        <end position="212"/>
    </location>
</feature>
<feature type="region of interest" description="Disordered" evidence="8">
    <location>
        <begin position="80"/>
        <end position="262"/>
    </location>
</feature>
<dbReference type="SMART" id="SM00360">
    <property type="entry name" value="RRM"/>
    <property type="match status" value="2"/>
</dbReference>
<dbReference type="InterPro" id="IPR035979">
    <property type="entry name" value="RBD_domain_sf"/>
</dbReference>
<evidence type="ECO:0000313" key="11">
    <source>
        <dbReference type="Proteomes" id="UP000274131"/>
    </source>
</evidence>
<proteinExistence type="predicted"/>
<dbReference type="Gene3D" id="3.30.70.330">
    <property type="match status" value="1"/>
</dbReference>
<evidence type="ECO:0000256" key="1">
    <source>
        <dbReference type="ARBA" id="ARBA00022723"/>
    </source>
</evidence>
<dbReference type="InterPro" id="IPR002483">
    <property type="entry name" value="PWI_dom"/>
</dbReference>
<dbReference type="FunFam" id="3.30.70.330:FF:000208">
    <property type="entry name" value="RNA-binding protein 27 isoform X2"/>
    <property type="match status" value="1"/>
</dbReference>
<keyword evidence="11" id="KW-1185">Reference proteome</keyword>
<dbReference type="EMBL" id="UXUI01009930">
    <property type="protein sequence ID" value="VDD94517.1"/>
    <property type="molecule type" value="Genomic_DNA"/>
</dbReference>
<gene>
    <name evidence="10" type="ORF">EVEC_LOCUS9268</name>
</gene>
<dbReference type="PANTHER" id="PTHR14398">
    <property type="entry name" value="RNA RECOGNITION RRM/RNP DOMAIN"/>
    <property type="match status" value="1"/>
</dbReference>
<evidence type="ECO:0000256" key="8">
    <source>
        <dbReference type="SAM" id="MobiDB-lite"/>
    </source>
</evidence>
<accession>A0A0N4VGH2</accession>
<keyword evidence="2 6" id="KW-0863">Zinc-finger</keyword>
<dbReference type="SMART" id="SM00356">
    <property type="entry name" value="ZnF_C3H1"/>
    <property type="match status" value="1"/>
</dbReference>
<dbReference type="STRING" id="51028.A0A0N4VGH2"/>
<feature type="domain" description="C3H1-type" evidence="9">
    <location>
        <begin position="257"/>
        <end position="285"/>
    </location>
</feature>
<dbReference type="SUPFAM" id="SSF54928">
    <property type="entry name" value="RNA-binding domain, RBD"/>
    <property type="match status" value="2"/>
</dbReference>
<evidence type="ECO:0000256" key="6">
    <source>
        <dbReference type="PROSITE-ProRule" id="PRU00723"/>
    </source>
</evidence>
<organism evidence="12">
    <name type="scientific">Enterobius vermicularis</name>
    <name type="common">Human pinworm</name>
    <dbReference type="NCBI Taxonomy" id="51028"/>
    <lineage>
        <taxon>Eukaryota</taxon>
        <taxon>Metazoa</taxon>
        <taxon>Ecdysozoa</taxon>
        <taxon>Nematoda</taxon>
        <taxon>Chromadorea</taxon>
        <taxon>Rhabditida</taxon>
        <taxon>Spirurina</taxon>
        <taxon>Oxyuridomorpha</taxon>
        <taxon>Oxyuroidea</taxon>
        <taxon>Oxyuridae</taxon>
        <taxon>Enterobius</taxon>
    </lineage>
</organism>
<feature type="region of interest" description="Disordered" evidence="8">
    <location>
        <begin position="544"/>
        <end position="610"/>
    </location>
</feature>
<dbReference type="PROSITE" id="PS50103">
    <property type="entry name" value="ZF_C3H1"/>
    <property type="match status" value="1"/>
</dbReference>
<sequence>MIIEHQDALRIWLAKELEPMCDAEPEALAKYVQALLRKDKPEKELWEFCVEQLDVFLQTQAKPFVTRLFEVIKERSYLMAQPGAKPTSSNDAVNDAAKSTDVAGTYERKKDNEERKEARERDDDRKKSQNEKEKEQRKVREEKDVEKKVSPQEAPTSSTTQPQRTARKRISPPVGSRDEVRRDGTSRFERRRSRSPRERRAERGDRISDRRNQLMQTARGSHRQSERYKGERSERIERKRSRSPYERLRHDKSVEGERRKKRCRDYDEKGYCMKGDQCMYDHGPDPLVVDDNSFEKMVAGGAKPNTVVPQITPNFSIPPPGYTPVNPPPPGVDSVYMANSTAVPGVIISEGYNPEAPALSASAVMPPVQSTVPIGSVDFSVPPPTIQYSTPSWGPTAYPTSSANVLVQPSAPYDPIQPSTTVPITSTAVVQPQTQIPRGAAQSRRGWGGIGGYGASSGATGAGVNNNRTLQVRKIPPELNNITKLNEHFAQFGQIINIQVSYDGDLEAALITYATRLEAMAAYKSTIPILNNRFIKVFWHTPSGQSSQNAKATQPANGSSVKFNSKGSLTKTVVVRNQKPNGSNAVQIESTEKAPGSAPLQRRPSPSEAEKFAEARRRRKLAKENKLRLLDLSRRKSDILEKQIEQQKIIIEKMLKTSNAETKKELLKIFKDLDESVKTLKKELEDSAKKVLALSQETEEAKQNANGERSVDADGLGVVAGIKRSASDGQHLDLGGIKKPRNVDATQVFDKRTRVVVVRSFVAEYEEEVIKHMESFGDLEDIDIPDRTRGKAITAYFTYKKRRDAEQAVELGSHFPFCYLTVEWGPKGGYEEDGVIPDEKRHPAERVTPAALLASCPLDESDDDANDD</sequence>
<dbReference type="InterPro" id="IPR012677">
    <property type="entry name" value="Nucleotide-bd_a/b_plait_sf"/>
</dbReference>
<reference evidence="12" key="1">
    <citation type="submission" date="2017-02" db="UniProtKB">
        <authorList>
            <consortium name="WormBaseParasite"/>
        </authorList>
    </citation>
    <scope>IDENTIFICATION</scope>
</reference>
<dbReference type="Proteomes" id="UP000274131">
    <property type="component" value="Unassembled WGS sequence"/>
</dbReference>
<dbReference type="InterPro" id="IPR045137">
    <property type="entry name" value="RBM26/27"/>
</dbReference>
<name>A0A0N4VGH2_ENTVE</name>
<evidence type="ECO:0000256" key="5">
    <source>
        <dbReference type="ARBA" id="ARBA00043866"/>
    </source>
</evidence>
<evidence type="ECO:0000256" key="3">
    <source>
        <dbReference type="ARBA" id="ARBA00022833"/>
    </source>
</evidence>
<dbReference type="GO" id="GO:0003723">
    <property type="term" value="F:RNA binding"/>
    <property type="evidence" value="ECO:0007669"/>
    <property type="project" value="UniProtKB-KW"/>
</dbReference>
<evidence type="ECO:0000313" key="10">
    <source>
        <dbReference type="EMBL" id="VDD94517.1"/>
    </source>
</evidence>
<feature type="compositionally biased region" description="Polar residues" evidence="8">
    <location>
        <begin position="153"/>
        <end position="164"/>
    </location>
</feature>
<feature type="compositionally biased region" description="Basic and acidic residues" evidence="8">
    <location>
        <begin position="106"/>
        <end position="150"/>
    </location>
</feature>
<evidence type="ECO:0000259" key="9">
    <source>
        <dbReference type="PROSITE" id="PS50103"/>
    </source>
</evidence>
<dbReference type="InterPro" id="IPR000504">
    <property type="entry name" value="RRM_dom"/>
</dbReference>
<keyword evidence="4" id="KW-0694">RNA-binding</keyword>
<dbReference type="OrthoDB" id="443401at2759"/>
<evidence type="ECO:0000256" key="2">
    <source>
        <dbReference type="ARBA" id="ARBA00022771"/>
    </source>
</evidence>
<evidence type="ECO:0000256" key="7">
    <source>
        <dbReference type="SAM" id="Coils"/>
    </source>
</evidence>
<dbReference type="GO" id="GO:0008270">
    <property type="term" value="F:zinc ion binding"/>
    <property type="evidence" value="ECO:0007669"/>
    <property type="project" value="UniProtKB-KW"/>
</dbReference>
<dbReference type="Pfam" id="PF01480">
    <property type="entry name" value="PWI"/>
    <property type="match status" value="1"/>
</dbReference>
<feature type="compositionally biased region" description="Polar residues" evidence="8">
    <location>
        <begin position="544"/>
        <end position="571"/>
    </location>
</feature>
<dbReference type="SUPFAM" id="SSF90229">
    <property type="entry name" value="CCCH zinc finger"/>
    <property type="match status" value="1"/>
</dbReference>
<evidence type="ECO:0000313" key="12">
    <source>
        <dbReference type="WBParaSite" id="EVEC_0000989401-mRNA-1"/>
    </source>
</evidence>
<keyword evidence="3 6" id="KW-0862">Zinc</keyword>
<feature type="zinc finger region" description="C3H1-type" evidence="6">
    <location>
        <begin position="257"/>
        <end position="285"/>
    </location>
</feature>
<dbReference type="Pfam" id="PF14605">
    <property type="entry name" value="Nup35_RRM_2"/>
    <property type="match status" value="1"/>
</dbReference>
<dbReference type="CDD" id="cd12257">
    <property type="entry name" value="RRM1_RBM26_like"/>
    <property type="match status" value="1"/>
</dbReference>
<feature type="coiled-coil region" evidence="7">
    <location>
        <begin position="663"/>
        <end position="704"/>
    </location>
</feature>
<dbReference type="InterPro" id="IPR036855">
    <property type="entry name" value="Znf_CCCH_sf"/>
</dbReference>
<dbReference type="InterPro" id="IPR000571">
    <property type="entry name" value="Znf_CCCH"/>
</dbReference>
<reference evidence="10 11" key="2">
    <citation type="submission" date="2018-10" db="EMBL/GenBank/DDBJ databases">
        <authorList>
            <consortium name="Pathogen Informatics"/>
        </authorList>
    </citation>
    <scope>NUCLEOTIDE SEQUENCE [LARGE SCALE GENOMIC DNA]</scope>
</reference>
<feature type="compositionally biased region" description="Basic and acidic residues" evidence="8">
    <location>
        <begin position="223"/>
        <end position="262"/>
    </location>
</feature>
<comment type="function">
    <text evidence="5">May be involved in the turnover of nuclear polyadenylated (pA+) RNA.</text>
</comment>